<sequence>MGDRRRLQCDIDRTLKRVQEGRAAFQEILDKFEASSNQTQKEKYENDLKKEIKRLQRFRDQIKTWITSNEIKDKRQLEEARRLIEQDMERFKVIEKETKTKAYSKEGLLSADIKKDPLQKEKEELDDWLKQSISTLNQKAEAYEYELETLSSTGRKKRADREKHAQVEEKKLKLQITLFHTERLETVLRLLDNECLETTKVRELREAIDFAIESIDEANPGDDYKSLYDELHLDDLGDKGILTPSAISTPALIDIDTTPTPVASTKPSTLDNLESTTSPSIIQPIPPHSSASSNASSSRERSATIVQEEKTIVPPPTALSASTPIKEKKEKTKASLSALNQTAPPSVNLTTTVNKKSFAGAAAKQQQQETLKLEPTVQQQSEQQTTAHRENYAKVAGESKKEKGKRESQQQQNQQATEHDAKHEAKSTKSEKKKTEDLKVSHDASATPTTLPSTSISSSPRNIAPTIAEAPTNTASNLSKNPLFTVAPTSNAESSSQQQPSEENKIGPRQMVCVNPRDALAPFRNRQLDQSRFTPPELKYHLQCLDCAFRRMPQPTDLSKARMLITKRPAVIPSYYPSEPLRNGDSEQYFSSLDASTLFFIFYYFDGTKAQYHAAKALKKMSWRFHTKYLFWFQRNEEPKQITDEYESGAYLYFDYPIMRQLKNDEFIFEYKYLEDNEL</sequence>
<feature type="compositionally biased region" description="Basic and acidic residues" evidence="12">
    <location>
        <begin position="298"/>
        <end position="311"/>
    </location>
</feature>
<evidence type="ECO:0000313" key="16">
    <source>
        <dbReference type="Proteomes" id="UP000278807"/>
    </source>
</evidence>
<dbReference type="GO" id="GO:0005634">
    <property type="term" value="C:nucleus"/>
    <property type="evidence" value="ECO:0007669"/>
    <property type="project" value="UniProtKB-SubCell"/>
</dbReference>
<keyword evidence="7 10" id="KW-0805">Transcription regulation</keyword>
<reference evidence="15 16" key="2">
    <citation type="submission" date="2018-11" db="EMBL/GenBank/DDBJ databases">
        <authorList>
            <consortium name="Pathogen Informatics"/>
        </authorList>
    </citation>
    <scope>NUCLEOTIDE SEQUENCE [LARGE SCALE GENOMIC DNA]</scope>
</reference>
<comment type="subcellular location">
    <subcellularLocation>
        <location evidence="2 10">Cytoplasm</location>
    </subcellularLocation>
    <subcellularLocation>
        <location evidence="1 10">Nucleus</location>
    </subcellularLocation>
</comment>
<proteinExistence type="inferred from homology"/>
<evidence type="ECO:0000256" key="12">
    <source>
        <dbReference type="SAM" id="MobiDB-lite"/>
    </source>
</evidence>
<feature type="compositionally biased region" description="Polar residues" evidence="12">
    <location>
        <begin position="334"/>
        <end position="348"/>
    </location>
</feature>
<keyword evidence="6" id="KW-0597">Phosphoprotein</keyword>
<feature type="region of interest" description="Disordered" evidence="12">
    <location>
        <begin position="366"/>
        <end position="508"/>
    </location>
</feature>
<evidence type="ECO:0000313" key="15">
    <source>
        <dbReference type="EMBL" id="VDN97574.1"/>
    </source>
</evidence>
<feature type="compositionally biased region" description="Low complexity" evidence="12">
    <location>
        <begin position="445"/>
        <end position="460"/>
    </location>
</feature>
<gene>
    <name evidence="15" type="ORF">HNAJ_LOCUS1715</name>
</gene>
<dbReference type="InterPro" id="IPR007282">
    <property type="entry name" value="NOT2/3/5_C"/>
</dbReference>
<comment type="similarity">
    <text evidence="3 10">Belongs to the CNOT2/3/5 family.</text>
</comment>
<feature type="compositionally biased region" description="Polar residues" evidence="12">
    <location>
        <begin position="471"/>
        <end position="492"/>
    </location>
</feature>
<name>A0A0R3T3W0_RODNA</name>
<accession>A0A0R3T3W0</accession>
<feature type="compositionally biased region" description="Basic and acidic residues" evidence="12">
    <location>
        <begin position="387"/>
        <end position="408"/>
    </location>
</feature>
<dbReference type="InterPro" id="IPR038635">
    <property type="entry name" value="CCR4-NOT_su2/3/5_C_sf"/>
</dbReference>
<dbReference type="Proteomes" id="UP000278807">
    <property type="component" value="Unassembled WGS sequence"/>
</dbReference>
<keyword evidence="5 10" id="KW-0678">Repressor</keyword>
<dbReference type="GO" id="GO:0000932">
    <property type="term" value="C:P-body"/>
    <property type="evidence" value="ECO:0007669"/>
    <property type="project" value="UniProtKB-UniRule"/>
</dbReference>
<feature type="coiled-coil region" evidence="11">
    <location>
        <begin position="41"/>
        <end position="97"/>
    </location>
</feature>
<feature type="domain" description="CCR4-Not complex component Not N-terminal" evidence="13">
    <location>
        <begin position="4"/>
        <end position="234"/>
    </location>
</feature>
<evidence type="ECO:0000256" key="8">
    <source>
        <dbReference type="ARBA" id="ARBA00023163"/>
    </source>
</evidence>
<feature type="compositionally biased region" description="Polar residues" evidence="12">
    <location>
        <begin position="366"/>
        <end position="386"/>
    </location>
</feature>
<evidence type="ECO:0000256" key="6">
    <source>
        <dbReference type="ARBA" id="ARBA00022553"/>
    </source>
</evidence>
<evidence type="ECO:0000256" key="7">
    <source>
        <dbReference type="ARBA" id="ARBA00023015"/>
    </source>
</evidence>
<dbReference type="OrthoDB" id="293823at2759"/>
<dbReference type="Pfam" id="PF04065">
    <property type="entry name" value="Not3"/>
    <property type="match status" value="1"/>
</dbReference>
<dbReference type="Pfam" id="PF04153">
    <property type="entry name" value="NOT2_3_5_C"/>
    <property type="match status" value="1"/>
</dbReference>
<dbReference type="EMBL" id="UZAE01000706">
    <property type="protein sequence ID" value="VDN97574.1"/>
    <property type="molecule type" value="Genomic_DNA"/>
</dbReference>
<feature type="compositionally biased region" description="Polar residues" evidence="12">
    <location>
        <begin position="257"/>
        <end position="274"/>
    </location>
</feature>
<dbReference type="InterPro" id="IPR040168">
    <property type="entry name" value="Not2/3/5"/>
</dbReference>
<evidence type="ECO:0000256" key="10">
    <source>
        <dbReference type="PIRNR" id="PIRNR005290"/>
    </source>
</evidence>
<keyword evidence="4 10" id="KW-0963">Cytoplasm</keyword>
<dbReference type="Gene3D" id="2.30.30.1020">
    <property type="entry name" value="CCR4-NOT complex subunit 2/3/5, C-terminal domain"/>
    <property type="match status" value="1"/>
</dbReference>
<evidence type="ECO:0000313" key="17">
    <source>
        <dbReference type="WBParaSite" id="HNAJ_0000171601-mRNA-1"/>
    </source>
</evidence>
<evidence type="ECO:0000256" key="2">
    <source>
        <dbReference type="ARBA" id="ARBA00004496"/>
    </source>
</evidence>
<dbReference type="GO" id="GO:0030015">
    <property type="term" value="C:CCR4-NOT core complex"/>
    <property type="evidence" value="ECO:0007669"/>
    <property type="project" value="UniProtKB-UniRule"/>
</dbReference>
<evidence type="ECO:0000256" key="4">
    <source>
        <dbReference type="ARBA" id="ARBA00022490"/>
    </source>
</evidence>
<evidence type="ECO:0000259" key="13">
    <source>
        <dbReference type="Pfam" id="PF04065"/>
    </source>
</evidence>
<feature type="domain" description="NOT2/NOT3/NOT5 C-terminal" evidence="14">
    <location>
        <begin position="552"/>
        <end position="674"/>
    </location>
</feature>
<evidence type="ECO:0000256" key="3">
    <source>
        <dbReference type="ARBA" id="ARBA00007682"/>
    </source>
</evidence>
<dbReference type="GO" id="GO:0006355">
    <property type="term" value="P:regulation of DNA-templated transcription"/>
    <property type="evidence" value="ECO:0007669"/>
    <property type="project" value="InterPro"/>
</dbReference>
<evidence type="ECO:0000256" key="5">
    <source>
        <dbReference type="ARBA" id="ARBA00022491"/>
    </source>
</evidence>
<reference evidence="17" key="1">
    <citation type="submission" date="2017-02" db="UniProtKB">
        <authorList>
            <consortium name="WormBaseParasite"/>
        </authorList>
    </citation>
    <scope>IDENTIFICATION</scope>
</reference>
<keyword evidence="8 10" id="KW-0804">Transcription</keyword>
<dbReference type="PIRSF" id="PIRSF005290">
    <property type="entry name" value="NOT_su_3_5"/>
    <property type="match status" value="1"/>
</dbReference>
<dbReference type="InterPro" id="IPR007207">
    <property type="entry name" value="Not_N"/>
</dbReference>
<protein>
    <submittedName>
        <fullName evidence="17">Not3 domain-containing protein</fullName>
    </submittedName>
</protein>
<dbReference type="InterPro" id="IPR012270">
    <property type="entry name" value="CCR4-NOT_su3/5"/>
</dbReference>
<feature type="region of interest" description="Disordered" evidence="12">
    <location>
        <begin position="255"/>
        <end position="348"/>
    </location>
</feature>
<dbReference type="PANTHER" id="PTHR23326">
    <property type="entry name" value="CCR4 NOT-RELATED"/>
    <property type="match status" value="1"/>
</dbReference>
<organism evidence="17">
    <name type="scientific">Rodentolepis nana</name>
    <name type="common">Dwarf tapeworm</name>
    <name type="synonym">Hymenolepis nana</name>
    <dbReference type="NCBI Taxonomy" id="102285"/>
    <lineage>
        <taxon>Eukaryota</taxon>
        <taxon>Metazoa</taxon>
        <taxon>Spiralia</taxon>
        <taxon>Lophotrochozoa</taxon>
        <taxon>Platyhelminthes</taxon>
        <taxon>Cestoda</taxon>
        <taxon>Eucestoda</taxon>
        <taxon>Cyclophyllidea</taxon>
        <taxon>Hymenolepididae</taxon>
        <taxon>Rodentolepis</taxon>
    </lineage>
</organism>
<keyword evidence="16" id="KW-1185">Reference proteome</keyword>
<evidence type="ECO:0000256" key="9">
    <source>
        <dbReference type="ARBA" id="ARBA00023242"/>
    </source>
</evidence>
<dbReference type="WBParaSite" id="HNAJ_0000171601-mRNA-1">
    <property type="protein sequence ID" value="HNAJ_0000171601-mRNA-1"/>
    <property type="gene ID" value="HNAJ_0000171601"/>
</dbReference>
<feature type="compositionally biased region" description="Basic and acidic residues" evidence="12">
    <location>
        <begin position="417"/>
        <end position="442"/>
    </location>
</feature>
<dbReference type="AlphaFoldDB" id="A0A0R3T3W0"/>
<dbReference type="STRING" id="102285.A0A0R3T3W0"/>
<evidence type="ECO:0000256" key="1">
    <source>
        <dbReference type="ARBA" id="ARBA00004123"/>
    </source>
</evidence>
<evidence type="ECO:0000259" key="14">
    <source>
        <dbReference type="Pfam" id="PF04153"/>
    </source>
</evidence>
<keyword evidence="11" id="KW-0175">Coiled coil</keyword>
<keyword evidence="9 10" id="KW-0539">Nucleus</keyword>
<dbReference type="GO" id="GO:2000036">
    <property type="term" value="P:regulation of stem cell population maintenance"/>
    <property type="evidence" value="ECO:0007669"/>
    <property type="project" value="UniProtKB-ARBA"/>
</dbReference>
<feature type="compositionally biased region" description="Low complexity" evidence="12">
    <location>
        <begin position="275"/>
        <end position="297"/>
    </location>
</feature>
<evidence type="ECO:0000256" key="11">
    <source>
        <dbReference type="SAM" id="Coils"/>
    </source>
</evidence>